<evidence type="ECO:0000256" key="1">
    <source>
        <dbReference type="ARBA" id="ARBA00004613"/>
    </source>
</evidence>
<dbReference type="SUPFAM" id="SSF55797">
    <property type="entry name" value="PR-1-like"/>
    <property type="match status" value="1"/>
</dbReference>
<gene>
    <name evidence="4" type="ORF">NQ318_001486</name>
</gene>
<dbReference type="InterPro" id="IPR035940">
    <property type="entry name" value="CAP_sf"/>
</dbReference>
<dbReference type="PANTHER" id="PTHR10334">
    <property type="entry name" value="CYSTEINE-RICH SECRETORY PROTEIN-RELATED"/>
    <property type="match status" value="1"/>
</dbReference>
<keyword evidence="5" id="KW-1185">Reference proteome</keyword>
<keyword evidence="2" id="KW-0964">Secreted</keyword>
<dbReference type="InterPro" id="IPR018244">
    <property type="entry name" value="Allrgn_V5/Tpx1_CS"/>
</dbReference>
<comment type="subcellular location">
    <subcellularLocation>
        <location evidence="1">Secreted</location>
    </subcellularLocation>
</comment>
<evidence type="ECO:0000256" key="2">
    <source>
        <dbReference type="ARBA" id="ARBA00022525"/>
    </source>
</evidence>
<dbReference type="GO" id="GO:0005576">
    <property type="term" value="C:extracellular region"/>
    <property type="evidence" value="ECO:0007669"/>
    <property type="project" value="UniProtKB-SubCell"/>
</dbReference>
<dbReference type="PROSITE" id="PS01010">
    <property type="entry name" value="CRISP_2"/>
    <property type="match status" value="1"/>
</dbReference>
<organism evidence="4 5">
    <name type="scientific">Aromia moschata</name>
    <dbReference type="NCBI Taxonomy" id="1265417"/>
    <lineage>
        <taxon>Eukaryota</taxon>
        <taxon>Metazoa</taxon>
        <taxon>Ecdysozoa</taxon>
        <taxon>Arthropoda</taxon>
        <taxon>Hexapoda</taxon>
        <taxon>Insecta</taxon>
        <taxon>Pterygota</taxon>
        <taxon>Neoptera</taxon>
        <taxon>Endopterygota</taxon>
        <taxon>Coleoptera</taxon>
        <taxon>Polyphaga</taxon>
        <taxon>Cucujiformia</taxon>
        <taxon>Chrysomeloidea</taxon>
        <taxon>Cerambycidae</taxon>
        <taxon>Cerambycinae</taxon>
        <taxon>Callichromatini</taxon>
        <taxon>Aromia</taxon>
    </lineage>
</organism>
<evidence type="ECO:0000313" key="4">
    <source>
        <dbReference type="EMBL" id="KAJ8936293.1"/>
    </source>
</evidence>
<dbReference type="PRINTS" id="PR00837">
    <property type="entry name" value="V5TPXLIKE"/>
</dbReference>
<dbReference type="Pfam" id="PF00188">
    <property type="entry name" value="CAP"/>
    <property type="match status" value="1"/>
</dbReference>
<sequence>MLIEFSNQIGVKVGHYTQLVWAESTEVGCAVSYYSTSSENRTWYHVLFVCNYGPAGNYVGQPMYKVGKPCSKCPKGLKQNKEYKGLCGTIRDVNETQGFNNTLFS</sequence>
<evidence type="ECO:0000259" key="3">
    <source>
        <dbReference type="Pfam" id="PF00188"/>
    </source>
</evidence>
<dbReference type="EMBL" id="JAPWTK010000760">
    <property type="protein sequence ID" value="KAJ8936293.1"/>
    <property type="molecule type" value="Genomic_DNA"/>
</dbReference>
<comment type="caution">
    <text evidence="4">The sequence shown here is derived from an EMBL/GenBank/DDBJ whole genome shotgun (WGS) entry which is preliminary data.</text>
</comment>
<protein>
    <recommendedName>
        <fullName evidence="3">SCP domain-containing protein</fullName>
    </recommendedName>
</protein>
<reference evidence="4" key="1">
    <citation type="journal article" date="2023" name="Insect Mol. Biol.">
        <title>Genome sequencing provides insights into the evolution of gene families encoding plant cell wall-degrading enzymes in longhorned beetles.</title>
        <authorList>
            <person name="Shin N.R."/>
            <person name="Okamura Y."/>
            <person name="Kirsch R."/>
            <person name="Pauchet Y."/>
        </authorList>
    </citation>
    <scope>NUCLEOTIDE SEQUENCE</scope>
    <source>
        <strain evidence="4">AMC_N1</strain>
    </source>
</reference>
<dbReference type="InterPro" id="IPR001283">
    <property type="entry name" value="CRISP-related"/>
</dbReference>
<dbReference type="AlphaFoldDB" id="A0AAV8XBV4"/>
<dbReference type="InterPro" id="IPR014044">
    <property type="entry name" value="CAP_dom"/>
</dbReference>
<proteinExistence type="predicted"/>
<evidence type="ECO:0000313" key="5">
    <source>
        <dbReference type="Proteomes" id="UP001162162"/>
    </source>
</evidence>
<feature type="domain" description="SCP" evidence="3">
    <location>
        <begin position="12"/>
        <end position="52"/>
    </location>
</feature>
<dbReference type="Gene3D" id="3.40.33.10">
    <property type="entry name" value="CAP"/>
    <property type="match status" value="1"/>
</dbReference>
<dbReference type="Proteomes" id="UP001162162">
    <property type="component" value="Unassembled WGS sequence"/>
</dbReference>
<accession>A0AAV8XBV4</accession>
<dbReference type="PROSITE" id="PS01009">
    <property type="entry name" value="CRISP_1"/>
    <property type="match status" value="1"/>
</dbReference>
<name>A0AAV8XBV4_9CUCU</name>